<reference evidence="3" key="1">
    <citation type="submission" date="2021-03" db="EMBL/GenBank/DDBJ databases">
        <authorList>
            <person name="Tagirdzhanova G."/>
        </authorList>
    </citation>
    <scope>NUCLEOTIDE SEQUENCE</scope>
</reference>
<dbReference type="GO" id="GO:0030572">
    <property type="term" value="F:phosphatidyltransferase activity"/>
    <property type="evidence" value="ECO:0007669"/>
    <property type="project" value="UniProtKB-ARBA"/>
</dbReference>
<sequence>MKSQSPDSGDGIPGKIAYPGGTEYSQTQEPAPQRHGSLPHRRPMLSLECLNGLTSRQGTEENKSRFWGNDPSTLLRPAETCLADFIVGTALDIYTSTILPALESAQQEILFVTCFWARSASLQKLCSTLVNLSHRHFQSTGTSKLRVRLCFSSRSLTQKLFHTSSANGYTYPQSKWRSLGLPAPEDLEGLDLQVKSLFVLPFSVMHPKFIVIDRQRVLLPSCNLSWESWLECCLPLTGPIVNLFVQFWHDTWGRDDRSDLPATLLPYQGSSIMTTHTTVFLPSPHHRNPRFQLLPFTSFAPAPPTPLNSMILHLFSKAQQSIVLLTPNLTSPPVISSLLEALSRGVNVTVITNRRMMIVEQLITSGTITEVCVWKLRSRYSIMSHRKLPRDHVGDVETGINARNVGLLRIGYYRPTVEYKRTHIKCSTIDDRVIVLGSGNMDRASWYTSQELGISIEGEEVVKEIWKAIEGSFEEEIWQGIHWL</sequence>
<dbReference type="InterPro" id="IPR001736">
    <property type="entry name" value="PLipase_D/transphosphatidylase"/>
</dbReference>
<dbReference type="PANTHER" id="PTHR21248:SF11">
    <property type="entry name" value="PLD PHOSPHODIESTERASE DOMAIN-CONTAINING PROTEIN"/>
    <property type="match status" value="1"/>
</dbReference>
<gene>
    <name evidence="3" type="ORF">IMSHALPRED_007409</name>
</gene>
<dbReference type="CDD" id="cd00138">
    <property type="entry name" value="PLDc_SF"/>
    <property type="match status" value="1"/>
</dbReference>
<dbReference type="PANTHER" id="PTHR21248">
    <property type="entry name" value="CARDIOLIPIN SYNTHASE"/>
    <property type="match status" value="1"/>
</dbReference>
<feature type="domain" description="PLD phosphodiesterase" evidence="2">
    <location>
        <begin position="201"/>
        <end position="228"/>
    </location>
</feature>
<dbReference type="InterPro" id="IPR025202">
    <property type="entry name" value="PLD-like_dom"/>
</dbReference>
<dbReference type="Gene3D" id="3.30.870.10">
    <property type="entry name" value="Endonuclease Chain A"/>
    <property type="match status" value="2"/>
</dbReference>
<dbReference type="OrthoDB" id="9997422at2759"/>
<dbReference type="Proteomes" id="UP000664534">
    <property type="component" value="Unassembled WGS sequence"/>
</dbReference>
<protein>
    <recommendedName>
        <fullName evidence="2">PLD phosphodiesterase domain-containing protein</fullName>
    </recommendedName>
</protein>
<dbReference type="SUPFAM" id="SSF56024">
    <property type="entry name" value="Phospholipase D/nuclease"/>
    <property type="match status" value="2"/>
</dbReference>
<accession>A0A8H3FP53</accession>
<dbReference type="GO" id="GO:0032049">
    <property type="term" value="P:cardiolipin biosynthetic process"/>
    <property type="evidence" value="ECO:0007669"/>
    <property type="project" value="UniProtKB-ARBA"/>
</dbReference>
<feature type="domain" description="PLD phosphodiesterase" evidence="2">
    <location>
        <begin position="418"/>
        <end position="445"/>
    </location>
</feature>
<dbReference type="AlphaFoldDB" id="A0A8H3FP53"/>
<dbReference type="PROSITE" id="PS50035">
    <property type="entry name" value="PLD"/>
    <property type="match status" value="2"/>
</dbReference>
<evidence type="ECO:0000313" key="4">
    <source>
        <dbReference type="Proteomes" id="UP000664534"/>
    </source>
</evidence>
<name>A0A8H3FP53_9LECA</name>
<evidence type="ECO:0000259" key="2">
    <source>
        <dbReference type="PROSITE" id="PS50035"/>
    </source>
</evidence>
<proteinExistence type="predicted"/>
<feature type="region of interest" description="Disordered" evidence="1">
    <location>
        <begin position="1"/>
        <end position="40"/>
    </location>
</feature>
<evidence type="ECO:0000256" key="1">
    <source>
        <dbReference type="SAM" id="MobiDB-lite"/>
    </source>
</evidence>
<keyword evidence="4" id="KW-1185">Reference proteome</keyword>
<organism evidence="3 4">
    <name type="scientific">Imshaugia aleurites</name>
    <dbReference type="NCBI Taxonomy" id="172621"/>
    <lineage>
        <taxon>Eukaryota</taxon>
        <taxon>Fungi</taxon>
        <taxon>Dikarya</taxon>
        <taxon>Ascomycota</taxon>
        <taxon>Pezizomycotina</taxon>
        <taxon>Lecanoromycetes</taxon>
        <taxon>OSLEUM clade</taxon>
        <taxon>Lecanoromycetidae</taxon>
        <taxon>Lecanorales</taxon>
        <taxon>Lecanorineae</taxon>
        <taxon>Parmeliaceae</taxon>
        <taxon>Imshaugia</taxon>
    </lineage>
</organism>
<dbReference type="EMBL" id="CAJPDT010000049">
    <property type="protein sequence ID" value="CAF9928218.1"/>
    <property type="molecule type" value="Genomic_DNA"/>
</dbReference>
<evidence type="ECO:0000313" key="3">
    <source>
        <dbReference type="EMBL" id="CAF9928218.1"/>
    </source>
</evidence>
<comment type="caution">
    <text evidence="3">The sequence shown here is derived from an EMBL/GenBank/DDBJ whole genome shotgun (WGS) entry which is preliminary data.</text>
</comment>
<dbReference type="Pfam" id="PF13091">
    <property type="entry name" value="PLDc_2"/>
    <property type="match status" value="1"/>
</dbReference>